<comment type="catalytic activity">
    <reaction evidence="13">
        <text>Strict requirement for Asp at position P1 and has a preferred cleavage sequence of (Leu/Asp/Val)-Glu-Thr-Asp-|-(Gly/Ser/Ala).</text>
        <dbReference type="EC" id="3.4.22.61"/>
    </reaction>
</comment>
<keyword evidence="6" id="KW-0645">Protease</keyword>
<feature type="non-terminal residue" evidence="21">
    <location>
        <position position="1"/>
    </location>
</feature>
<evidence type="ECO:0000256" key="9">
    <source>
        <dbReference type="ARBA" id="ARBA00022801"/>
    </source>
</evidence>
<evidence type="ECO:0000256" key="16">
    <source>
        <dbReference type="PIRSR" id="PIRSR038001-1"/>
    </source>
</evidence>
<evidence type="ECO:0000256" key="6">
    <source>
        <dbReference type="ARBA" id="ARBA00022670"/>
    </source>
</evidence>
<dbReference type="PANTHER" id="PTHR48169:SF7">
    <property type="entry name" value="CASPASE 10"/>
    <property type="match status" value="1"/>
</dbReference>
<evidence type="ECO:0000256" key="15">
    <source>
        <dbReference type="ARBA" id="ARBA00068172"/>
    </source>
</evidence>
<name>A0A8J4T164_CLAMG</name>
<dbReference type="PROSITE" id="PS01122">
    <property type="entry name" value="CASPASE_CYS"/>
    <property type="match status" value="1"/>
</dbReference>
<dbReference type="CDD" id="cd00032">
    <property type="entry name" value="CASc"/>
    <property type="match status" value="1"/>
</dbReference>
<dbReference type="SMART" id="SM00115">
    <property type="entry name" value="CASc"/>
    <property type="match status" value="1"/>
</dbReference>
<dbReference type="GO" id="GO:0006508">
    <property type="term" value="P:proteolysis"/>
    <property type="evidence" value="ECO:0007669"/>
    <property type="project" value="UniProtKB-KW"/>
</dbReference>
<keyword evidence="12" id="KW-0539">Nucleus</keyword>
<keyword evidence="8" id="KW-0677">Repeat</keyword>
<feature type="domain" description="CARD" evidence="20">
    <location>
        <begin position="1"/>
        <end position="77"/>
    </location>
</feature>
<dbReference type="InterPro" id="IPR001309">
    <property type="entry name" value="Pept_C14_p20"/>
</dbReference>
<feature type="active site" evidence="16">
    <location>
        <position position="192"/>
    </location>
</feature>
<dbReference type="Gene3D" id="1.10.533.10">
    <property type="entry name" value="Death Domain, Fas"/>
    <property type="match status" value="1"/>
</dbReference>
<evidence type="ECO:0000256" key="2">
    <source>
        <dbReference type="ARBA" id="ARBA00004496"/>
    </source>
</evidence>
<evidence type="ECO:0000256" key="14">
    <source>
        <dbReference type="ARBA" id="ARBA00066479"/>
    </source>
</evidence>
<dbReference type="InterPro" id="IPR002138">
    <property type="entry name" value="Pept_C14_p10"/>
</dbReference>
<accession>A0A8J4T164</accession>
<comment type="caution">
    <text evidence="21">The sequence shown here is derived from an EMBL/GenBank/DDBJ whole genome shotgun (WGS) entry which is preliminary data.</text>
</comment>
<evidence type="ECO:0000259" key="20">
    <source>
        <dbReference type="PROSITE" id="PS50209"/>
    </source>
</evidence>
<evidence type="ECO:0000256" key="1">
    <source>
        <dbReference type="ARBA" id="ARBA00004123"/>
    </source>
</evidence>
<dbReference type="GO" id="GO:0005634">
    <property type="term" value="C:nucleus"/>
    <property type="evidence" value="ECO:0007669"/>
    <property type="project" value="UniProtKB-SubCell"/>
</dbReference>
<dbReference type="PROSITE" id="PS50209">
    <property type="entry name" value="CARD"/>
    <property type="match status" value="1"/>
</dbReference>
<feature type="active site" evidence="16">
    <location>
        <position position="235"/>
    </location>
</feature>
<dbReference type="Gene3D" id="3.40.50.1460">
    <property type="match status" value="1"/>
</dbReference>
<keyword evidence="11" id="KW-0865">Zymogen</keyword>
<dbReference type="PROSITE" id="PS01121">
    <property type="entry name" value="CASPASE_HIS"/>
    <property type="match status" value="1"/>
</dbReference>
<evidence type="ECO:0000256" key="4">
    <source>
        <dbReference type="ARBA" id="ARBA00022490"/>
    </source>
</evidence>
<sequence length="317" mass="35672">MQTLRKNKVDLISVLSTDANYILQYVQQNEIITKREYSNLNHTNHTQENIVINLLDKVMSKGDTTCHKFVDLLKQKDIQETFPGLQEVFKPVAIAHNQDIPVRAADEIVEYKMSSQPRGVCVIINNVKFSPPHKNRFGSDSDKDALKDVFQWLGFTVDVHEDQSGDQMRKLLKTYSQNDHNGDCFVCCILSHGSSDGVYGTDGAIISKDDIFGPFSGNSCPSLISKPKVFFIQACRGKESQPLVTVQSDSYNDEEMEVEAEMEEEAEMDADQMATLPADSDFLVARSTVKGYVSLRETISGSWFIQSLCQQLRNHCP</sequence>
<dbReference type="SUPFAM" id="SSF47986">
    <property type="entry name" value="DEATH domain"/>
    <property type="match status" value="1"/>
</dbReference>
<comment type="similarity">
    <text evidence="3 17">Belongs to the peptidase C14A family.</text>
</comment>
<dbReference type="PANTHER" id="PTHR48169">
    <property type="entry name" value="DED DOMAIN-CONTAINING PROTEIN"/>
    <property type="match status" value="1"/>
</dbReference>
<comment type="subcellular location">
    <subcellularLocation>
        <location evidence="2">Cytoplasm</location>
    </subcellularLocation>
    <subcellularLocation>
        <location evidence="1">Nucleus</location>
    </subcellularLocation>
</comment>
<dbReference type="InterPro" id="IPR016129">
    <property type="entry name" value="Caspase_his_AS"/>
</dbReference>
<dbReference type="FunFam" id="3.40.50.1460:FF:000008">
    <property type="entry name" value="caspase-8 isoform X1"/>
    <property type="match status" value="1"/>
</dbReference>
<dbReference type="GO" id="GO:0043065">
    <property type="term" value="P:positive regulation of apoptotic process"/>
    <property type="evidence" value="ECO:0007669"/>
    <property type="project" value="UniProtKB-ARBA"/>
</dbReference>
<dbReference type="InterPro" id="IPR011029">
    <property type="entry name" value="DEATH-like_dom_sf"/>
</dbReference>
<protein>
    <recommendedName>
        <fullName evidence="15">Caspase-8</fullName>
        <ecNumber evidence="14">3.4.22.61</ecNumber>
    </recommendedName>
</protein>
<dbReference type="InterPro" id="IPR001315">
    <property type="entry name" value="CARD"/>
</dbReference>
<dbReference type="EC" id="3.4.22.61" evidence="14"/>
<keyword evidence="9" id="KW-0378">Hydrolase</keyword>
<dbReference type="Pfam" id="PF00656">
    <property type="entry name" value="Peptidase_C14"/>
    <property type="match status" value="1"/>
</dbReference>
<dbReference type="PIRSF" id="PIRSF038001">
    <property type="entry name" value="Caspase_ICE"/>
    <property type="match status" value="1"/>
</dbReference>
<evidence type="ECO:0000256" key="12">
    <source>
        <dbReference type="ARBA" id="ARBA00023242"/>
    </source>
</evidence>
<evidence type="ECO:0000256" key="17">
    <source>
        <dbReference type="RuleBase" id="RU003971"/>
    </source>
</evidence>
<dbReference type="GO" id="GO:0004197">
    <property type="term" value="F:cysteine-type endopeptidase activity"/>
    <property type="evidence" value="ECO:0007669"/>
    <property type="project" value="InterPro"/>
</dbReference>
<evidence type="ECO:0000256" key="8">
    <source>
        <dbReference type="ARBA" id="ARBA00022737"/>
    </source>
</evidence>
<evidence type="ECO:0000256" key="3">
    <source>
        <dbReference type="ARBA" id="ARBA00010134"/>
    </source>
</evidence>
<proteinExistence type="inferred from homology"/>
<feature type="domain" description="Caspase family p20" evidence="19">
    <location>
        <begin position="117"/>
        <end position="239"/>
    </location>
</feature>
<dbReference type="GO" id="GO:0005886">
    <property type="term" value="C:plasma membrane"/>
    <property type="evidence" value="ECO:0007669"/>
    <property type="project" value="UniProtKB-ARBA"/>
</dbReference>
<dbReference type="PROSITE" id="PS50208">
    <property type="entry name" value="CASPASE_P20"/>
    <property type="match status" value="1"/>
</dbReference>
<dbReference type="InterPro" id="IPR015917">
    <property type="entry name" value="Pept_C14A"/>
</dbReference>
<dbReference type="PRINTS" id="PR00376">
    <property type="entry name" value="IL1BCENZYME"/>
</dbReference>
<evidence type="ECO:0000256" key="7">
    <source>
        <dbReference type="ARBA" id="ARBA00022703"/>
    </source>
</evidence>
<dbReference type="OrthoDB" id="6114029at2759"/>
<dbReference type="GO" id="GO:0005737">
    <property type="term" value="C:cytoplasm"/>
    <property type="evidence" value="ECO:0007669"/>
    <property type="project" value="UniProtKB-SubCell"/>
</dbReference>
<dbReference type="InterPro" id="IPR029030">
    <property type="entry name" value="Caspase-like_dom_sf"/>
</dbReference>
<organism evidence="21 22">
    <name type="scientific">Clarias magur</name>
    <name type="common">Asian catfish</name>
    <name type="synonym">Macropteronotus magur</name>
    <dbReference type="NCBI Taxonomy" id="1594786"/>
    <lineage>
        <taxon>Eukaryota</taxon>
        <taxon>Metazoa</taxon>
        <taxon>Chordata</taxon>
        <taxon>Craniata</taxon>
        <taxon>Vertebrata</taxon>
        <taxon>Euteleostomi</taxon>
        <taxon>Actinopterygii</taxon>
        <taxon>Neopterygii</taxon>
        <taxon>Teleostei</taxon>
        <taxon>Ostariophysi</taxon>
        <taxon>Siluriformes</taxon>
        <taxon>Clariidae</taxon>
        <taxon>Clarias</taxon>
    </lineage>
</organism>
<dbReference type="Proteomes" id="UP000727407">
    <property type="component" value="Unassembled WGS sequence"/>
</dbReference>
<keyword evidence="5" id="KW-0597">Phosphoprotein</keyword>
<evidence type="ECO:0000256" key="11">
    <source>
        <dbReference type="ARBA" id="ARBA00023145"/>
    </source>
</evidence>
<keyword evidence="7" id="KW-0053">Apoptosis</keyword>
<evidence type="ECO:0000256" key="5">
    <source>
        <dbReference type="ARBA" id="ARBA00022553"/>
    </source>
</evidence>
<evidence type="ECO:0000256" key="13">
    <source>
        <dbReference type="ARBA" id="ARBA00051626"/>
    </source>
</evidence>
<dbReference type="InterPro" id="IPR011600">
    <property type="entry name" value="Pept_C14_caspase"/>
</dbReference>
<dbReference type="GO" id="GO:0006915">
    <property type="term" value="P:apoptotic process"/>
    <property type="evidence" value="ECO:0007669"/>
    <property type="project" value="UniProtKB-KW"/>
</dbReference>
<dbReference type="Pfam" id="PF00619">
    <property type="entry name" value="CARD"/>
    <property type="match status" value="1"/>
</dbReference>
<gene>
    <name evidence="21" type="primary">casp8</name>
    <name evidence="21" type="ORF">DAT39_023207</name>
</gene>
<evidence type="ECO:0000313" key="21">
    <source>
        <dbReference type="EMBL" id="KAF5880680.1"/>
    </source>
</evidence>
<keyword evidence="4" id="KW-0963">Cytoplasm</keyword>
<dbReference type="AlphaFoldDB" id="A0A8J4T164"/>
<dbReference type="GO" id="GO:0032991">
    <property type="term" value="C:protein-containing complex"/>
    <property type="evidence" value="ECO:0007669"/>
    <property type="project" value="UniProtKB-ARBA"/>
</dbReference>
<evidence type="ECO:0000259" key="19">
    <source>
        <dbReference type="PROSITE" id="PS50208"/>
    </source>
</evidence>
<keyword evidence="10" id="KW-0788">Thiol protease</keyword>
<dbReference type="PROSITE" id="PS50207">
    <property type="entry name" value="CASPASE_P10"/>
    <property type="match status" value="1"/>
</dbReference>
<dbReference type="GO" id="GO:0051604">
    <property type="term" value="P:protein maturation"/>
    <property type="evidence" value="ECO:0007669"/>
    <property type="project" value="UniProtKB-ARBA"/>
</dbReference>
<evidence type="ECO:0000313" key="22">
    <source>
        <dbReference type="Proteomes" id="UP000727407"/>
    </source>
</evidence>
<keyword evidence="22" id="KW-1185">Reference proteome</keyword>
<dbReference type="EMBL" id="QNUK01001495">
    <property type="protein sequence ID" value="KAF5880680.1"/>
    <property type="molecule type" value="Genomic_DNA"/>
</dbReference>
<dbReference type="CDD" id="cd01671">
    <property type="entry name" value="CARD"/>
    <property type="match status" value="1"/>
</dbReference>
<dbReference type="InterPro" id="IPR033139">
    <property type="entry name" value="Caspase_cys_AS"/>
</dbReference>
<evidence type="ECO:0000259" key="18">
    <source>
        <dbReference type="PROSITE" id="PS50207"/>
    </source>
</evidence>
<reference evidence="21" key="1">
    <citation type="submission" date="2020-07" db="EMBL/GenBank/DDBJ databases">
        <title>Clarias magur genome sequencing, assembly and annotation.</title>
        <authorList>
            <person name="Kushwaha B."/>
            <person name="Kumar R."/>
            <person name="Das P."/>
            <person name="Joshi C.G."/>
            <person name="Kumar D."/>
            <person name="Nagpure N.S."/>
            <person name="Pandey M."/>
            <person name="Agarwal S."/>
            <person name="Srivastava S."/>
            <person name="Singh M."/>
            <person name="Sahoo L."/>
            <person name="Jayasankar P."/>
            <person name="Meher P.K."/>
            <person name="Koringa P.G."/>
            <person name="Iquebal M.A."/>
            <person name="Das S.P."/>
            <person name="Bit A."/>
            <person name="Patnaik S."/>
            <person name="Patel N."/>
            <person name="Shah T.M."/>
            <person name="Hinsu A."/>
            <person name="Jena J.K."/>
        </authorList>
    </citation>
    <scope>NUCLEOTIDE SEQUENCE</scope>
    <source>
        <strain evidence="21">CIFAMagur01</strain>
        <tissue evidence="21">Testis</tissue>
    </source>
</reference>
<dbReference type="SUPFAM" id="SSF52129">
    <property type="entry name" value="Caspase-like"/>
    <property type="match status" value="1"/>
</dbReference>
<feature type="domain" description="Caspase family p10" evidence="18">
    <location>
        <begin position="272"/>
        <end position="317"/>
    </location>
</feature>
<evidence type="ECO:0000256" key="10">
    <source>
        <dbReference type="ARBA" id="ARBA00022807"/>
    </source>
</evidence>